<sequence>MKFLFTALLLAAASPAAADGWYFEASLEGGAEFWTYTNATGEVSPRRVRGNEIWITRSDMVNSLGEGGSCSFDNCSVSVTLGGQVPTKGADVKISFSNGQAYDFAASGMSDVLFDNYTTAGMGMTNRFVQNIRAAQWVEVSFDGKSHKFSLAGSSQALDAIRPYLR</sequence>
<gene>
    <name evidence="2" type="ORF">GRI91_15430</name>
</gene>
<dbReference type="AlphaFoldDB" id="A0A6I4T8A3"/>
<keyword evidence="3" id="KW-1185">Reference proteome</keyword>
<comment type="caution">
    <text evidence="2">The sequence shown here is derived from an EMBL/GenBank/DDBJ whole genome shotgun (WGS) entry which is preliminary data.</text>
</comment>
<name>A0A6I4T8A3_9SPHN</name>
<reference evidence="2 3" key="1">
    <citation type="submission" date="2019-12" db="EMBL/GenBank/DDBJ databases">
        <title>Genomic-based taxomic classification of the family Erythrobacteraceae.</title>
        <authorList>
            <person name="Xu L."/>
        </authorList>
    </citation>
    <scope>NUCLEOTIDE SEQUENCE [LARGE SCALE GENOMIC DNA]</scope>
    <source>
        <strain evidence="2 3">LMG 29518</strain>
    </source>
</reference>
<proteinExistence type="predicted"/>
<keyword evidence="1" id="KW-0732">Signal</keyword>
<feature type="chain" id="PRO_5026139909" evidence="1">
    <location>
        <begin position="19"/>
        <end position="166"/>
    </location>
</feature>
<evidence type="ECO:0000256" key="1">
    <source>
        <dbReference type="SAM" id="SignalP"/>
    </source>
</evidence>
<protein>
    <submittedName>
        <fullName evidence="2">Uncharacterized protein</fullName>
    </submittedName>
</protein>
<feature type="signal peptide" evidence="1">
    <location>
        <begin position="1"/>
        <end position="18"/>
    </location>
</feature>
<dbReference type="OrthoDB" id="7773569at2"/>
<accession>A0A6I4T8A3</accession>
<evidence type="ECO:0000313" key="3">
    <source>
        <dbReference type="Proteomes" id="UP000438476"/>
    </source>
</evidence>
<dbReference type="Proteomes" id="UP000438476">
    <property type="component" value="Unassembled WGS sequence"/>
</dbReference>
<organism evidence="2 3">
    <name type="scientific">Altericroceibacterium endophyticum</name>
    <dbReference type="NCBI Taxonomy" id="1808508"/>
    <lineage>
        <taxon>Bacteria</taxon>
        <taxon>Pseudomonadati</taxon>
        <taxon>Pseudomonadota</taxon>
        <taxon>Alphaproteobacteria</taxon>
        <taxon>Sphingomonadales</taxon>
        <taxon>Erythrobacteraceae</taxon>
        <taxon>Altericroceibacterium</taxon>
    </lineage>
</organism>
<dbReference type="EMBL" id="WTYT01000007">
    <property type="protein sequence ID" value="MXO67156.1"/>
    <property type="molecule type" value="Genomic_DNA"/>
</dbReference>
<evidence type="ECO:0000313" key="2">
    <source>
        <dbReference type="EMBL" id="MXO67156.1"/>
    </source>
</evidence>